<organism evidence="2 3">
    <name type="scientific">Cephus cinctus</name>
    <name type="common">Wheat stem sawfly</name>
    <dbReference type="NCBI Taxonomy" id="211228"/>
    <lineage>
        <taxon>Eukaryota</taxon>
        <taxon>Metazoa</taxon>
        <taxon>Ecdysozoa</taxon>
        <taxon>Arthropoda</taxon>
        <taxon>Hexapoda</taxon>
        <taxon>Insecta</taxon>
        <taxon>Pterygota</taxon>
        <taxon>Neoptera</taxon>
        <taxon>Endopterygota</taxon>
        <taxon>Hymenoptera</taxon>
        <taxon>Cephoidea</taxon>
        <taxon>Cephidae</taxon>
        <taxon>Cephus</taxon>
    </lineage>
</organism>
<dbReference type="KEGG" id="ccin:112494052"/>
<keyword evidence="2" id="KW-1185">Reference proteome</keyword>
<evidence type="ECO:0000256" key="1">
    <source>
        <dbReference type="SAM" id="MobiDB-lite"/>
    </source>
</evidence>
<feature type="region of interest" description="Disordered" evidence="1">
    <location>
        <begin position="22"/>
        <end position="258"/>
    </location>
</feature>
<feature type="compositionally biased region" description="Polar residues" evidence="1">
    <location>
        <begin position="52"/>
        <end position="65"/>
    </location>
</feature>
<dbReference type="GeneID" id="112494052"/>
<feature type="compositionally biased region" description="Low complexity" evidence="1">
    <location>
        <begin position="66"/>
        <end position="78"/>
    </location>
</feature>
<protein>
    <submittedName>
        <fullName evidence="3">Uncharacterized protein LOC112494052</fullName>
    </submittedName>
</protein>
<reference evidence="3" key="1">
    <citation type="submission" date="2025-08" db="UniProtKB">
        <authorList>
            <consortium name="RefSeq"/>
        </authorList>
    </citation>
    <scope>IDENTIFICATION</scope>
</reference>
<proteinExistence type="predicted"/>
<accession>A0AAJ7RD50</accession>
<evidence type="ECO:0000313" key="3">
    <source>
        <dbReference type="RefSeq" id="XP_024938709.1"/>
    </source>
</evidence>
<gene>
    <name evidence="3" type="primary">LOC112494052</name>
</gene>
<feature type="compositionally biased region" description="Basic and acidic residues" evidence="1">
    <location>
        <begin position="208"/>
        <end position="223"/>
    </location>
</feature>
<dbReference type="RefSeq" id="XP_024938709.1">
    <property type="nucleotide sequence ID" value="XM_025082941.1"/>
</dbReference>
<feature type="compositionally biased region" description="Polar residues" evidence="1">
    <location>
        <begin position="93"/>
        <end position="114"/>
    </location>
</feature>
<feature type="compositionally biased region" description="Basic and acidic residues" evidence="1">
    <location>
        <begin position="147"/>
        <end position="157"/>
    </location>
</feature>
<feature type="compositionally biased region" description="Basic and acidic residues" evidence="1">
    <location>
        <begin position="176"/>
        <end position="197"/>
    </location>
</feature>
<dbReference type="AlphaFoldDB" id="A0AAJ7RD50"/>
<name>A0AAJ7RD50_CEPCN</name>
<feature type="compositionally biased region" description="Basic and acidic residues" evidence="1">
    <location>
        <begin position="25"/>
        <end position="51"/>
    </location>
</feature>
<feature type="compositionally biased region" description="Polar residues" evidence="1">
    <location>
        <begin position="158"/>
        <end position="172"/>
    </location>
</feature>
<evidence type="ECO:0000313" key="2">
    <source>
        <dbReference type="Proteomes" id="UP000694920"/>
    </source>
</evidence>
<sequence length="344" mass="39040">MPTCPDTCPVVRAQILMEQEALRSAAKEKNKDTVPKRTQPIKKESRLEDSSTRANSETLKSKSSPQTQQMNNNITQQNVSTPGRSPDKKYQNRHVQQDMQSDVENISPRSSGTASRKKRREDELDDSSYVDAQEKSGAASGKVSRAIFREDKQDESSNKNIQGRSQGASSIASRAKQREDIKTTKYSDRKLQSKSGEEAATSIASHARQREDINTTKYSDRKLQSKSGTFSKEEMEEEAGPSSGGRSIPQRHSPCDPECPLKRYKELIKRRTEEKQRKLDRYLIRKGFNYFDNLCTCSVICLFNQLSRDPFVRSLIQSALLFTVGLKLCSELYAWEIPSRATFY</sequence>
<dbReference type="Proteomes" id="UP000694920">
    <property type="component" value="Unplaced"/>
</dbReference>